<dbReference type="Proteomes" id="UP000194360">
    <property type="component" value="Unassembled WGS sequence"/>
</dbReference>
<proteinExistence type="predicted"/>
<comment type="caution">
    <text evidence="1">The sequence shown here is derived from an EMBL/GenBank/DDBJ whole genome shotgun (WGS) entry which is preliminary data.</text>
</comment>
<evidence type="ECO:0000313" key="2">
    <source>
        <dbReference type="Proteomes" id="UP000194360"/>
    </source>
</evidence>
<reference evidence="1 2" key="1">
    <citation type="submission" date="2016-09" db="EMBL/GenBank/DDBJ databases">
        <title>Pseudonocardia autotrophica DSM535, a candidate organism with high potential of specific P450 cytochromes.</title>
        <authorList>
            <person name="Grumaz C."/>
            <person name="Vainshtein Y."/>
            <person name="Kirstahler P."/>
            <person name="Sohn K."/>
        </authorList>
    </citation>
    <scope>NUCLEOTIDE SEQUENCE [LARGE SCALE GENOMIC DNA]</scope>
    <source>
        <strain evidence="1 2">DSM 535</strain>
    </source>
</reference>
<protein>
    <submittedName>
        <fullName evidence="1">Uncharacterized protein</fullName>
    </submittedName>
</protein>
<keyword evidence="2" id="KW-1185">Reference proteome</keyword>
<sequence length="91" mass="10059">MPRYHVTVGILECSISEADLGGIQQDPPGWLITERSRWRSGVRLDLEGRANDPSAAERGARAEVAVWLGRQGIDGDVAVSRTRRELADHDH</sequence>
<evidence type="ECO:0000313" key="1">
    <source>
        <dbReference type="EMBL" id="OSY34571.1"/>
    </source>
</evidence>
<dbReference type="AlphaFoldDB" id="A0A1Y2MHK8"/>
<dbReference type="EMBL" id="MIGB01000077">
    <property type="protein sequence ID" value="OSY34571.1"/>
    <property type="molecule type" value="Genomic_DNA"/>
</dbReference>
<accession>A0A1Y2MHK8</accession>
<dbReference type="OrthoDB" id="5112178at2"/>
<name>A0A1Y2MHK8_PSEAH</name>
<gene>
    <name evidence="1" type="ORF">BG845_06724</name>
</gene>
<dbReference type="RefSeq" id="WP_085916746.1">
    <property type="nucleotide sequence ID" value="NZ_AP018920.1"/>
</dbReference>
<organism evidence="1 2">
    <name type="scientific">Pseudonocardia autotrophica</name>
    <name type="common">Amycolata autotrophica</name>
    <name type="synonym">Nocardia autotrophica</name>
    <dbReference type="NCBI Taxonomy" id="2074"/>
    <lineage>
        <taxon>Bacteria</taxon>
        <taxon>Bacillati</taxon>
        <taxon>Actinomycetota</taxon>
        <taxon>Actinomycetes</taxon>
        <taxon>Pseudonocardiales</taxon>
        <taxon>Pseudonocardiaceae</taxon>
        <taxon>Pseudonocardia</taxon>
    </lineage>
</organism>